<organism evidence="2 3">
    <name type="scientific">Noviherbaspirillum autotrophicum</name>
    <dbReference type="NCBI Taxonomy" id="709839"/>
    <lineage>
        <taxon>Bacteria</taxon>
        <taxon>Pseudomonadati</taxon>
        <taxon>Pseudomonadota</taxon>
        <taxon>Betaproteobacteria</taxon>
        <taxon>Burkholderiales</taxon>
        <taxon>Oxalobacteraceae</taxon>
        <taxon>Noviherbaspirillum</taxon>
    </lineage>
</organism>
<feature type="chain" id="PRO_5002143211" evidence="1">
    <location>
        <begin position="25"/>
        <end position="339"/>
    </location>
</feature>
<evidence type="ECO:0000313" key="2">
    <source>
        <dbReference type="EMBL" id="KIF81617.1"/>
    </source>
</evidence>
<feature type="signal peptide" evidence="1">
    <location>
        <begin position="1"/>
        <end position="24"/>
    </location>
</feature>
<dbReference type="AlphaFoldDB" id="A0A0C1YM78"/>
<protein>
    <submittedName>
        <fullName evidence="2">Conjugal transfer protein</fullName>
    </submittedName>
</protein>
<dbReference type="InterPro" id="IPR009649">
    <property type="entry name" value="TraU"/>
</dbReference>
<keyword evidence="1" id="KW-0732">Signal</keyword>
<keyword evidence="3" id="KW-1185">Reference proteome</keyword>
<dbReference type="RefSeq" id="WP_040040439.1">
    <property type="nucleotide sequence ID" value="NZ_JWJG01000028.1"/>
</dbReference>
<dbReference type="Pfam" id="PF06834">
    <property type="entry name" value="TraU"/>
    <property type="match status" value="1"/>
</dbReference>
<dbReference type="OrthoDB" id="9788211at2"/>
<gene>
    <name evidence="2" type="ORF">TSA66_13710</name>
</gene>
<evidence type="ECO:0000313" key="3">
    <source>
        <dbReference type="Proteomes" id="UP000031572"/>
    </source>
</evidence>
<proteinExistence type="predicted"/>
<dbReference type="STRING" id="709839.TSA66_13710"/>
<sequence>MRTRHVFSHILALAGLCLPWAAHGAGIATCTGKFPNPITDICWSCILPITIGGATLANVGGQEDIPNPTSPLCSCGVNPTIGLSIGFWEPARQVEAVRKPFCLTSLGGVDLDPGIPAPEGARFTHAQGDGDQNSFYQAHFYVNPVMDWLQVVTDFPCLEHGSFDLAYLTEVDPLWNDDELTLILNPDAVLFANPIAVAACAADCIAASVGFGLNELFWCAGCQGSLYPLDGQSTVHMGGVRTSALMAQRLTAKMHRELLAWGWHGQAGLCGPYFLPVMDKSAYKTQLTYPIPNTDKDNGKCCQPFGRTTVLWGAGKEYPVQGEDFAYMLFRKRNCCVGY</sequence>
<reference evidence="2 3" key="1">
    <citation type="submission" date="2014-12" db="EMBL/GenBank/DDBJ databases">
        <title>Denitrispirillum autotrophicum gen. nov., sp. nov., Denitrifying, Facultatively Autotrophic Bacteria Isolated from Rice Paddy Soil.</title>
        <authorList>
            <person name="Ishii S."/>
            <person name="Ashida N."/>
            <person name="Ohno H."/>
            <person name="Otsuka S."/>
            <person name="Yokota A."/>
            <person name="Senoo K."/>
        </authorList>
    </citation>
    <scope>NUCLEOTIDE SEQUENCE [LARGE SCALE GENOMIC DNA]</scope>
    <source>
        <strain evidence="2 3">TSA66</strain>
    </source>
</reference>
<evidence type="ECO:0000256" key="1">
    <source>
        <dbReference type="SAM" id="SignalP"/>
    </source>
</evidence>
<dbReference type="Proteomes" id="UP000031572">
    <property type="component" value="Unassembled WGS sequence"/>
</dbReference>
<name>A0A0C1YM78_9BURK</name>
<comment type="caution">
    <text evidence="2">The sequence shown here is derived from an EMBL/GenBank/DDBJ whole genome shotgun (WGS) entry which is preliminary data.</text>
</comment>
<dbReference type="EMBL" id="JWJG01000028">
    <property type="protein sequence ID" value="KIF81617.1"/>
    <property type="molecule type" value="Genomic_DNA"/>
</dbReference>
<accession>A0A0C1YM78</accession>